<dbReference type="EMBL" id="CP063687">
    <property type="protein sequence ID" value="QOY26732.1"/>
    <property type="molecule type" value="Genomic_DNA"/>
</dbReference>
<evidence type="ECO:0000313" key="9">
    <source>
        <dbReference type="Proteomes" id="UP000587477"/>
    </source>
</evidence>
<evidence type="ECO:0000256" key="4">
    <source>
        <dbReference type="ARBA" id="ARBA00022692"/>
    </source>
</evidence>
<accession>A0A7D7C9X1</accession>
<comment type="subcellular location">
    <subcellularLocation>
        <location evidence="1">Cell membrane</location>
        <topology evidence="1">Multi-pass membrane protein</topology>
    </subcellularLocation>
</comment>
<feature type="domain" description="EamA" evidence="7">
    <location>
        <begin position="167"/>
        <end position="300"/>
    </location>
</feature>
<evidence type="ECO:0000256" key="3">
    <source>
        <dbReference type="ARBA" id="ARBA00022475"/>
    </source>
</evidence>
<dbReference type="Proteomes" id="UP000587477">
    <property type="component" value="Chromosome"/>
</dbReference>
<dbReference type="RefSeq" id="WP_017418481.1">
    <property type="nucleotide sequence ID" value="NZ_BDDG01000001.1"/>
</dbReference>
<dbReference type="InterPro" id="IPR051258">
    <property type="entry name" value="Diverse_Substrate_Transporter"/>
</dbReference>
<evidence type="ECO:0000259" key="7">
    <source>
        <dbReference type="Pfam" id="PF00892"/>
    </source>
</evidence>
<dbReference type="SUPFAM" id="SSF103481">
    <property type="entry name" value="Multidrug resistance efflux transporter EmrE"/>
    <property type="match status" value="2"/>
</dbReference>
<evidence type="ECO:0000313" key="8">
    <source>
        <dbReference type="EMBL" id="QOY26732.1"/>
    </source>
</evidence>
<dbReference type="GO" id="GO:0005886">
    <property type="term" value="C:plasma membrane"/>
    <property type="evidence" value="ECO:0007669"/>
    <property type="project" value="UniProtKB-SubCell"/>
</dbReference>
<name>A0A7D7C9X1_BACVE</name>
<dbReference type="Pfam" id="PF00892">
    <property type="entry name" value="EamA"/>
    <property type="match status" value="2"/>
</dbReference>
<keyword evidence="4" id="KW-0812">Transmembrane</keyword>
<keyword evidence="5" id="KW-1133">Transmembrane helix</keyword>
<gene>
    <name evidence="8" type="ORF">BACVE_001739</name>
</gene>
<evidence type="ECO:0000256" key="1">
    <source>
        <dbReference type="ARBA" id="ARBA00004651"/>
    </source>
</evidence>
<evidence type="ECO:0000256" key="2">
    <source>
        <dbReference type="ARBA" id="ARBA00007362"/>
    </source>
</evidence>
<dbReference type="PANTHER" id="PTHR42920:SF5">
    <property type="entry name" value="EAMA DOMAIN-CONTAINING PROTEIN"/>
    <property type="match status" value="1"/>
</dbReference>
<evidence type="ECO:0000256" key="6">
    <source>
        <dbReference type="ARBA" id="ARBA00023136"/>
    </source>
</evidence>
<evidence type="ECO:0000256" key="5">
    <source>
        <dbReference type="ARBA" id="ARBA00022989"/>
    </source>
</evidence>
<organism evidence="8 9">
    <name type="scientific">Bacillus velezensis</name>
    <dbReference type="NCBI Taxonomy" id="492670"/>
    <lineage>
        <taxon>Bacteria</taxon>
        <taxon>Bacillati</taxon>
        <taxon>Bacillota</taxon>
        <taxon>Bacilli</taxon>
        <taxon>Bacillales</taxon>
        <taxon>Bacillaceae</taxon>
        <taxon>Bacillus</taxon>
        <taxon>Bacillus amyloliquefaciens group</taxon>
    </lineage>
</organism>
<dbReference type="PANTHER" id="PTHR42920">
    <property type="entry name" value="OS03G0707200 PROTEIN-RELATED"/>
    <property type="match status" value="1"/>
</dbReference>
<reference evidence="9" key="1">
    <citation type="submission" date="2020-10" db="EMBL/GenBank/DDBJ databases">
        <title>Complete genome sequence of Bacillus velezensis NST6.</title>
        <authorList>
            <person name="Choi J."/>
        </authorList>
    </citation>
    <scope>NUCLEOTIDE SEQUENCE [LARGE SCALE GENOMIC DNA]</scope>
    <source>
        <strain evidence="9">NST6</strain>
    </source>
</reference>
<dbReference type="AlphaFoldDB" id="A0A7D7C9X1"/>
<keyword evidence="3" id="KW-1003">Cell membrane</keyword>
<comment type="similarity">
    <text evidence="2">Belongs to the EamA transporter family.</text>
</comment>
<protein>
    <recommendedName>
        <fullName evidence="7">EamA domain-containing protein</fullName>
    </recommendedName>
</protein>
<keyword evidence="6" id="KW-0472">Membrane</keyword>
<proteinExistence type="inferred from homology"/>
<dbReference type="InterPro" id="IPR037185">
    <property type="entry name" value="EmrE-like"/>
</dbReference>
<dbReference type="InterPro" id="IPR000620">
    <property type="entry name" value="EamA_dom"/>
</dbReference>
<sequence length="316" mass="35253">MSKIEVNTPPKLNHPFLAGMLFMIVGTLCFASKSIFIKWAYTFGATPESTLFFRQLIATPLFCIIFLLYRAKLSEKPAKADIVRAGITGLLVFFLSPLLDFIGLHYVSAIVERMLVMSYPIFVMIISFFGKMEKITAADIISVVVVSIGIFFSIGGWNLHELSANIFGAFLVLLSSAVYGLYLVLSGQLVRKVGSIRMNAYGMSLASIAMVLFLIARKGFGYQTELWSFQPPVYFLFLIIAVFTTVVPFLFMLEGIKRIGAVRGSLISMMGPIITIIFGAFFLGERLTWIQWIGCFIVLSMITFSEGRKIKLKVRA</sequence>
<feature type="domain" description="EamA" evidence="7">
    <location>
        <begin position="18"/>
        <end position="153"/>
    </location>
</feature>